<proteinExistence type="predicted"/>
<sequence length="51" mass="5697">MVGGQFWLVQPDDGVRKGGFREEADRERRKRFMSSGSLGGVGDEENLSFCC</sequence>
<reference evidence="1 2" key="1">
    <citation type="journal article" date="2021" name="Commun. Biol.">
        <title>The genome of Shorea leprosula (Dipterocarpaceae) highlights the ecological relevance of drought in aseasonal tropical rainforests.</title>
        <authorList>
            <person name="Ng K.K.S."/>
            <person name="Kobayashi M.J."/>
            <person name="Fawcett J.A."/>
            <person name="Hatakeyama M."/>
            <person name="Paape T."/>
            <person name="Ng C.H."/>
            <person name="Ang C.C."/>
            <person name="Tnah L.H."/>
            <person name="Lee C.T."/>
            <person name="Nishiyama T."/>
            <person name="Sese J."/>
            <person name="O'Brien M.J."/>
            <person name="Copetti D."/>
            <person name="Mohd Noor M.I."/>
            <person name="Ong R.C."/>
            <person name="Putra M."/>
            <person name="Sireger I.Z."/>
            <person name="Indrioko S."/>
            <person name="Kosugi Y."/>
            <person name="Izuno A."/>
            <person name="Isagi Y."/>
            <person name="Lee S.L."/>
            <person name="Shimizu K.K."/>
        </authorList>
    </citation>
    <scope>NUCLEOTIDE SEQUENCE [LARGE SCALE GENOMIC DNA]</scope>
    <source>
        <strain evidence="1">214</strain>
    </source>
</reference>
<dbReference type="Proteomes" id="UP001054252">
    <property type="component" value="Unassembled WGS sequence"/>
</dbReference>
<dbReference type="AlphaFoldDB" id="A0AAV5J8G3"/>
<comment type="caution">
    <text evidence="1">The sequence shown here is derived from an EMBL/GenBank/DDBJ whole genome shotgun (WGS) entry which is preliminary data.</text>
</comment>
<evidence type="ECO:0000313" key="2">
    <source>
        <dbReference type="Proteomes" id="UP001054252"/>
    </source>
</evidence>
<keyword evidence="2" id="KW-1185">Reference proteome</keyword>
<organism evidence="1 2">
    <name type="scientific">Rubroshorea leprosula</name>
    <dbReference type="NCBI Taxonomy" id="152421"/>
    <lineage>
        <taxon>Eukaryota</taxon>
        <taxon>Viridiplantae</taxon>
        <taxon>Streptophyta</taxon>
        <taxon>Embryophyta</taxon>
        <taxon>Tracheophyta</taxon>
        <taxon>Spermatophyta</taxon>
        <taxon>Magnoliopsida</taxon>
        <taxon>eudicotyledons</taxon>
        <taxon>Gunneridae</taxon>
        <taxon>Pentapetalae</taxon>
        <taxon>rosids</taxon>
        <taxon>malvids</taxon>
        <taxon>Malvales</taxon>
        <taxon>Dipterocarpaceae</taxon>
        <taxon>Rubroshorea</taxon>
    </lineage>
</organism>
<evidence type="ECO:0000313" key="1">
    <source>
        <dbReference type="EMBL" id="GKV10898.1"/>
    </source>
</evidence>
<protein>
    <submittedName>
        <fullName evidence="1">Uncharacterized protein</fullName>
    </submittedName>
</protein>
<name>A0AAV5J8G3_9ROSI</name>
<gene>
    <name evidence="1" type="ORF">SLEP1_g22203</name>
</gene>
<dbReference type="EMBL" id="BPVZ01000033">
    <property type="protein sequence ID" value="GKV10898.1"/>
    <property type="molecule type" value="Genomic_DNA"/>
</dbReference>
<accession>A0AAV5J8G3</accession>